<name>A0ABT0FWF7_9ACTN</name>
<protein>
    <submittedName>
        <fullName evidence="9">MFS transporter</fullName>
    </submittedName>
</protein>
<keyword evidence="3" id="KW-1003">Cell membrane</keyword>
<evidence type="ECO:0000259" key="8">
    <source>
        <dbReference type="PROSITE" id="PS50850"/>
    </source>
</evidence>
<feature type="transmembrane region" description="Helical" evidence="7">
    <location>
        <begin position="41"/>
        <end position="63"/>
    </location>
</feature>
<dbReference type="PROSITE" id="PS50850">
    <property type="entry name" value="MFS"/>
    <property type="match status" value="1"/>
</dbReference>
<proteinExistence type="predicted"/>
<keyword evidence="5 7" id="KW-1133">Transmembrane helix</keyword>
<feature type="transmembrane region" description="Helical" evidence="7">
    <location>
        <begin position="252"/>
        <end position="272"/>
    </location>
</feature>
<feature type="transmembrane region" description="Helical" evidence="7">
    <location>
        <begin position="75"/>
        <end position="95"/>
    </location>
</feature>
<evidence type="ECO:0000256" key="4">
    <source>
        <dbReference type="ARBA" id="ARBA00022692"/>
    </source>
</evidence>
<comment type="subcellular location">
    <subcellularLocation>
        <location evidence="1">Cell inner membrane</location>
        <topology evidence="1">Multi-pass membrane protein</topology>
    </subcellularLocation>
</comment>
<evidence type="ECO:0000256" key="1">
    <source>
        <dbReference type="ARBA" id="ARBA00004429"/>
    </source>
</evidence>
<dbReference type="CDD" id="cd06173">
    <property type="entry name" value="MFS_MefA_like"/>
    <property type="match status" value="1"/>
</dbReference>
<dbReference type="Proteomes" id="UP001317259">
    <property type="component" value="Unassembled WGS sequence"/>
</dbReference>
<feature type="transmembrane region" description="Helical" evidence="7">
    <location>
        <begin position="365"/>
        <end position="388"/>
    </location>
</feature>
<keyword evidence="6 7" id="KW-0472">Membrane</keyword>
<reference evidence="9 10" key="1">
    <citation type="submission" date="2022-04" db="EMBL/GenBank/DDBJ databases">
        <title>Genome draft of Actinomadura sp. ATCC 31491.</title>
        <authorList>
            <person name="Shi X."/>
            <person name="Du Y."/>
        </authorList>
    </citation>
    <scope>NUCLEOTIDE SEQUENCE [LARGE SCALE GENOMIC DNA]</scope>
    <source>
        <strain evidence="9 10">ATCC 31491</strain>
    </source>
</reference>
<dbReference type="InterPro" id="IPR036259">
    <property type="entry name" value="MFS_trans_sf"/>
</dbReference>
<keyword evidence="2" id="KW-0813">Transport</keyword>
<dbReference type="Pfam" id="PF05977">
    <property type="entry name" value="MFS_3"/>
    <property type="match status" value="1"/>
</dbReference>
<evidence type="ECO:0000313" key="9">
    <source>
        <dbReference type="EMBL" id="MCK2216681.1"/>
    </source>
</evidence>
<dbReference type="EMBL" id="JAKRKC020000001">
    <property type="protein sequence ID" value="MCK2216681.1"/>
    <property type="molecule type" value="Genomic_DNA"/>
</dbReference>
<keyword evidence="4 7" id="KW-0812">Transmembrane</keyword>
<evidence type="ECO:0000256" key="3">
    <source>
        <dbReference type="ARBA" id="ARBA00022475"/>
    </source>
</evidence>
<sequence length="417" mass="43586">MSPLRDSRDYRLMFASGVITMFGTFISTVAVPYQMKQLTGSYAAVGLVSLAEFVPMVVCGLWGGALADAVDRRKIIVFGELGLLVTSLLLMLNALLPNPQIWVLYVVGALSTGIASLQRPSMEAVFQQIVKHEQQGAAAVLSSLRWNFGAIVAPALGGLLVTSAGPAAAYGVDALTFVASLALLWRIRSLPPGDDAAPASLRSLVEGVRYATGRRDLMGTYLVDIAAMVFAMATALFPFLAEELDAPQALGLLYSAGAVGALAASLTGAWAARVHRHGLGVIIAAASWGAAMALAALAPDLWLVVLCIALAGAADMISGIFRSTMWNQTIPRELRGRLAGIELLSYASGPMLGNTRAGLMGDLGGARFSLGSGGVLCVGAVMALAAALPQLRRYDARTDEHALAERDRREAAAEATS</sequence>
<evidence type="ECO:0000256" key="2">
    <source>
        <dbReference type="ARBA" id="ARBA00022448"/>
    </source>
</evidence>
<feature type="transmembrane region" description="Helical" evidence="7">
    <location>
        <begin position="221"/>
        <end position="240"/>
    </location>
</feature>
<organism evidence="9 10">
    <name type="scientific">Actinomadura luzonensis</name>
    <dbReference type="NCBI Taxonomy" id="2805427"/>
    <lineage>
        <taxon>Bacteria</taxon>
        <taxon>Bacillati</taxon>
        <taxon>Actinomycetota</taxon>
        <taxon>Actinomycetes</taxon>
        <taxon>Streptosporangiales</taxon>
        <taxon>Thermomonosporaceae</taxon>
        <taxon>Actinomadura</taxon>
    </lineage>
</organism>
<feature type="transmembrane region" description="Helical" evidence="7">
    <location>
        <begin position="12"/>
        <end position="35"/>
    </location>
</feature>
<feature type="transmembrane region" description="Helical" evidence="7">
    <location>
        <begin position="334"/>
        <end position="353"/>
    </location>
</feature>
<feature type="domain" description="Major facilitator superfamily (MFS) profile" evidence="8">
    <location>
        <begin position="9"/>
        <end position="397"/>
    </location>
</feature>
<evidence type="ECO:0000313" key="10">
    <source>
        <dbReference type="Proteomes" id="UP001317259"/>
    </source>
</evidence>
<gene>
    <name evidence="9" type="ORF">MF672_023195</name>
</gene>
<feature type="transmembrane region" description="Helical" evidence="7">
    <location>
        <begin position="279"/>
        <end position="297"/>
    </location>
</feature>
<feature type="transmembrane region" description="Helical" evidence="7">
    <location>
        <begin position="138"/>
        <end position="161"/>
    </location>
</feature>
<dbReference type="SUPFAM" id="SSF103473">
    <property type="entry name" value="MFS general substrate transporter"/>
    <property type="match status" value="1"/>
</dbReference>
<comment type="caution">
    <text evidence="9">The sequence shown here is derived from an EMBL/GenBank/DDBJ whole genome shotgun (WGS) entry which is preliminary data.</text>
</comment>
<dbReference type="PANTHER" id="PTHR23513">
    <property type="entry name" value="INTEGRAL MEMBRANE EFFLUX PROTEIN-RELATED"/>
    <property type="match status" value="1"/>
</dbReference>
<dbReference type="RefSeq" id="WP_242371424.1">
    <property type="nucleotide sequence ID" value="NZ_JAKRKC020000001.1"/>
</dbReference>
<dbReference type="InterPro" id="IPR010290">
    <property type="entry name" value="TM_effector"/>
</dbReference>
<accession>A0ABT0FWF7</accession>
<feature type="transmembrane region" description="Helical" evidence="7">
    <location>
        <begin position="303"/>
        <end position="322"/>
    </location>
</feature>
<dbReference type="InterPro" id="IPR020846">
    <property type="entry name" value="MFS_dom"/>
</dbReference>
<keyword evidence="10" id="KW-1185">Reference proteome</keyword>
<evidence type="ECO:0000256" key="7">
    <source>
        <dbReference type="SAM" id="Phobius"/>
    </source>
</evidence>
<evidence type="ECO:0000256" key="5">
    <source>
        <dbReference type="ARBA" id="ARBA00022989"/>
    </source>
</evidence>
<dbReference type="Gene3D" id="1.20.1250.20">
    <property type="entry name" value="MFS general substrate transporter like domains"/>
    <property type="match status" value="1"/>
</dbReference>
<evidence type="ECO:0000256" key="6">
    <source>
        <dbReference type="ARBA" id="ARBA00023136"/>
    </source>
</evidence>
<dbReference type="PANTHER" id="PTHR23513:SF9">
    <property type="entry name" value="ENTEROBACTIN EXPORTER ENTS"/>
    <property type="match status" value="1"/>
</dbReference>